<dbReference type="PROSITE" id="PS00059">
    <property type="entry name" value="ADH_ZINC"/>
    <property type="match status" value="1"/>
</dbReference>
<dbReference type="InterPro" id="IPR011032">
    <property type="entry name" value="GroES-like_sf"/>
</dbReference>
<evidence type="ECO:0000256" key="1">
    <source>
        <dbReference type="ARBA" id="ARBA00022723"/>
    </source>
</evidence>
<evidence type="ECO:0000259" key="5">
    <source>
        <dbReference type="SMART" id="SM00829"/>
    </source>
</evidence>
<comment type="similarity">
    <text evidence="4">Belongs to the zinc-containing alcohol dehydrogenase family.</text>
</comment>
<keyword evidence="3" id="KW-0560">Oxidoreductase</keyword>
<dbReference type="Proteomes" id="UP000215377">
    <property type="component" value="Unassembled WGS sequence"/>
</dbReference>
<gene>
    <name evidence="6" type="ORF">ATO3_21730</name>
</gene>
<dbReference type="Pfam" id="PF08240">
    <property type="entry name" value="ADH_N"/>
    <property type="match status" value="1"/>
</dbReference>
<name>A0A225NDE5_9RHOB</name>
<feature type="domain" description="Enoyl reductase (ER)" evidence="5">
    <location>
        <begin position="10"/>
        <end position="310"/>
    </location>
</feature>
<dbReference type="Gene3D" id="3.40.50.720">
    <property type="entry name" value="NAD(P)-binding Rossmann-like Domain"/>
    <property type="match status" value="1"/>
</dbReference>
<reference evidence="6 7" key="1">
    <citation type="submission" date="2013-04" db="EMBL/GenBank/DDBJ databases">
        <title>Oceanicola sp. 22II1-22F33 Genome Sequencing.</title>
        <authorList>
            <person name="Lai Q."/>
            <person name="Li G."/>
            <person name="Shao Z."/>
        </authorList>
    </citation>
    <scope>NUCLEOTIDE SEQUENCE [LARGE SCALE GENOMIC DNA]</scope>
    <source>
        <strain evidence="6 7">22II1-22F33</strain>
    </source>
</reference>
<sequence length="350" mass="37670">MKAIRCHGFGGNHRLETGLDVPRPGPGEVLVRVDASGICAADRAMWDATGPWDLSFPFTPGHEFTGTVVELGDGAADRHGLREGDRAIAELNITYGNDFFRQRGKYHLSDRMDVLGATLDGGWAEYMIYPADAVIHKVPDTLSNRAACYVEPLANAIHGVQRADIGFEDVVVIAGAGPIGMGMVQAARLKTPRKLILINPGEAKRKLALTLGADLAFHPDDPALGTTLDDLTGGRGADVFLEASGRGSAFLQGLDLIRKAGRMVVFGVYKDPVPFDLNILGEFKELDLRGGHLAPFTYATALDLMARGLIDGEACVTHSYPLEAYEEAITRKPQPGEVQIKVIFEPNKPG</sequence>
<evidence type="ECO:0000313" key="6">
    <source>
        <dbReference type="EMBL" id="OWU69888.1"/>
    </source>
</evidence>
<dbReference type="OrthoDB" id="9809185at2"/>
<dbReference type="InterPro" id="IPR036291">
    <property type="entry name" value="NAD(P)-bd_dom_sf"/>
</dbReference>
<keyword evidence="7" id="KW-1185">Reference proteome</keyword>
<dbReference type="SUPFAM" id="SSF51735">
    <property type="entry name" value="NAD(P)-binding Rossmann-fold domains"/>
    <property type="match status" value="1"/>
</dbReference>
<evidence type="ECO:0000256" key="3">
    <source>
        <dbReference type="ARBA" id="ARBA00023002"/>
    </source>
</evidence>
<dbReference type="InterPro" id="IPR050129">
    <property type="entry name" value="Zn_alcohol_dh"/>
</dbReference>
<dbReference type="Pfam" id="PF00107">
    <property type="entry name" value="ADH_zinc_N"/>
    <property type="match status" value="1"/>
</dbReference>
<dbReference type="GO" id="GO:0016616">
    <property type="term" value="F:oxidoreductase activity, acting on the CH-OH group of donors, NAD or NADP as acceptor"/>
    <property type="evidence" value="ECO:0007669"/>
    <property type="project" value="UniProtKB-ARBA"/>
</dbReference>
<dbReference type="SMART" id="SM00829">
    <property type="entry name" value="PKS_ER"/>
    <property type="match status" value="1"/>
</dbReference>
<dbReference type="SUPFAM" id="SSF50129">
    <property type="entry name" value="GroES-like"/>
    <property type="match status" value="1"/>
</dbReference>
<comment type="cofactor">
    <cofactor evidence="4">
        <name>Zn(2+)</name>
        <dbReference type="ChEBI" id="CHEBI:29105"/>
    </cofactor>
</comment>
<evidence type="ECO:0000256" key="2">
    <source>
        <dbReference type="ARBA" id="ARBA00022833"/>
    </source>
</evidence>
<dbReference type="PANTHER" id="PTHR43401">
    <property type="entry name" value="L-THREONINE 3-DEHYDROGENASE"/>
    <property type="match status" value="1"/>
</dbReference>
<keyword evidence="1 4" id="KW-0479">Metal-binding</keyword>
<dbReference type="PANTHER" id="PTHR43401:SF2">
    <property type="entry name" value="L-THREONINE 3-DEHYDROGENASE"/>
    <property type="match status" value="1"/>
</dbReference>
<dbReference type="AlphaFoldDB" id="A0A225NDE5"/>
<proteinExistence type="inferred from homology"/>
<dbReference type="InterPro" id="IPR002328">
    <property type="entry name" value="ADH_Zn_CS"/>
</dbReference>
<keyword evidence="2 4" id="KW-0862">Zinc</keyword>
<dbReference type="InterPro" id="IPR020843">
    <property type="entry name" value="ER"/>
</dbReference>
<dbReference type="InterPro" id="IPR013154">
    <property type="entry name" value="ADH-like_N"/>
</dbReference>
<comment type="caution">
    <text evidence="6">The sequence shown here is derived from an EMBL/GenBank/DDBJ whole genome shotgun (WGS) entry which is preliminary data.</text>
</comment>
<evidence type="ECO:0000313" key="7">
    <source>
        <dbReference type="Proteomes" id="UP000215377"/>
    </source>
</evidence>
<evidence type="ECO:0000256" key="4">
    <source>
        <dbReference type="RuleBase" id="RU361277"/>
    </source>
</evidence>
<dbReference type="InterPro" id="IPR013149">
    <property type="entry name" value="ADH-like_C"/>
</dbReference>
<dbReference type="GO" id="GO:0008270">
    <property type="term" value="F:zinc ion binding"/>
    <property type="evidence" value="ECO:0007669"/>
    <property type="project" value="InterPro"/>
</dbReference>
<dbReference type="RefSeq" id="WP_088652020.1">
    <property type="nucleotide sequence ID" value="NZ_AQQR01000014.1"/>
</dbReference>
<dbReference type="EMBL" id="AQQR01000014">
    <property type="protein sequence ID" value="OWU69888.1"/>
    <property type="molecule type" value="Genomic_DNA"/>
</dbReference>
<protein>
    <recommendedName>
        <fullName evidence="5">Enoyl reductase (ER) domain-containing protein</fullName>
    </recommendedName>
</protein>
<dbReference type="Gene3D" id="3.90.180.10">
    <property type="entry name" value="Medium-chain alcohol dehydrogenases, catalytic domain"/>
    <property type="match status" value="1"/>
</dbReference>
<organism evidence="6 7">
    <name type="scientific">Marinibacterium profundimaris</name>
    <dbReference type="NCBI Taxonomy" id="1679460"/>
    <lineage>
        <taxon>Bacteria</taxon>
        <taxon>Pseudomonadati</taxon>
        <taxon>Pseudomonadota</taxon>
        <taxon>Alphaproteobacteria</taxon>
        <taxon>Rhodobacterales</taxon>
        <taxon>Paracoccaceae</taxon>
        <taxon>Marinibacterium</taxon>
    </lineage>
</organism>
<accession>A0A225NDE5</accession>